<feature type="repeat" description="Cys-rich GLG1" evidence="11">
    <location>
        <begin position="265"/>
        <end position="324"/>
    </location>
</feature>
<feature type="transmembrane region" description="Helical" evidence="12">
    <location>
        <begin position="113"/>
        <end position="130"/>
    </location>
</feature>
<organism evidence="14 15">
    <name type="scientific">Astyanax mexicanus</name>
    <name type="common">Blind cave fish</name>
    <name type="synonym">Astyanax fasciatus mexicanus</name>
    <dbReference type="NCBI Taxonomy" id="7994"/>
    <lineage>
        <taxon>Eukaryota</taxon>
        <taxon>Metazoa</taxon>
        <taxon>Chordata</taxon>
        <taxon>Craniata</taxon>
        <taxon>Vertebrata</taxon>
        <taxon>Euteleostomi</taxon>
        <taxon>Actinopterygii</taxon>
        <taxon>Neopterygii</taxon>
        <taxon>Teleostei</taxon>
        <taxon>Ostariophysi</taxon>
        <taxon>Characiformes</taxon>
        <taxon>Characoidei</taxon>
        <taxon>Acestrorhamphidae</taxon>
        <taxon>Acestrorhamphinae</taxon>
        <taxon>Astyanax</taxon>
    </lineage>
</organism>
<protein>
    <recommendedName>
        <fullName evidence="2">Golgi apparatus protein 1</fullName>
    </recommendedName>
</protein>
<reference evidence="14" key="1">
    <citation type="submission" date="2025-08" db="UniProtKB">
        <authorList>
            <consortium name="Ensembl"/>
        </authorList>
    </citation>
    <scope>IDENTIFICATION</scope>
</reference>
<dbReference type="Pfam" id="PF00839">
    <property type="entry name" value="Cys_rich_FGFR"/>
    <property type="match status" value="12"/>
</dbReference>
<dbReference type="GO" id="GO:0000139">
    <property type="term" value="C:Golgi membrane"/>
    <property type="evidence" value="ECO:0007669"/>
    <property type="project" value="InterPro"/>
</dbReference>
<feature type="repeat" description="Cys-rich GLG1" evidence="11">
    <location>
        <begin position="450"/>
        <end position="509"/>
    </location>
</feature>
<evidence type="ECO:0000256" key="8">
    <source>
        <dbReference type="ARBA" id="ARBA00023136"/>
    </source>
</evidence>
<keyword evidence="4 13" id="KW-0732">Signal</keyword>
<feature type="signal peptide" evidence="13">
    <location>
        <begin position="1"/>
        <end position="26"/>
    </location>
</feature>
<accession>A0A8B9KQ21</accession>
<feature type="transmembrane region" description="Helical" evidence="12">
    <location>
        <begin position="82"/>
        <end position="101"/>
    </location>
</feature>
<feature type="chain" id="PRO_5034144211" description="Golgi apparatus protein 1" evidence="13">
    <location>
        <begin position="27"/>
        <end position="1020"/>
    </location>
</feature>
<feature type="repeat" description="Cys-rich GLG1" evidence="11">
    <location>
        <begin position="882"/>
        <end position="942"/>
    </location>
</feature>
<feature type="repeat" description="Cys-rich GLG1" evidence="11">
    <location>
        <begin position="637"/>
        <end position="697"/>
    </location>
</feature>
<keyword evidence="9" id="KW-0325">Glycoprotein</keyword>
<evidence type="ECO:0000256" key="3">
    <source>
        <dbReference type="ARBA" id="ARBA00022692"/>
    </source>
</evidence>
<evidence type="ECO:0000313" key="14">
    <source>
        <dbReference type="Ensembl" id="ENSAMXP00005038439.1"/>
    </source>
</evidence>
<dbReference type="PANTHER" id="PTHR11884:SF1">
    <property type="entry name" value="GOLGI APPARATUS PROTEIN 1"/>
    <property type="match status" value="1"/>
</dbReference>
<evidence type="ECO:0000313" key="15">
    <source>
        <dbReference type="Proteomes" id="UP000694621"/>
    </source>
</evidence>
<feature type="repeat" description="Cys-rich GLG1" evidence="11">
    <location>
        <begin position="570"/>
        <end position="629"/>
    </location>
</feature>
<keyword evidence="5" id="KW-0677">Repeat</keyword>
<proteinExistence type="predicted"/>
<dbReference type="GO" id="GO:0017134">
    <property type="term" value="F:fibroblast growth factor binding"/>
    <property type="evidence" value="ECO:0007669"/>
    <property type="project" value="TreeGrafter"/>
</dbReference>
<sequence length="1020" mass="116470">MAACGRVQLLLLLLTAQCCFVLLVAGLRPPASVNLHPPLIAINRPLKAGAPRRSGGWKLAEEEACREDLSRHCPKHTWNNNLAVLECLSLCNLQATVIIYLIRAIVILKSADVVLCGFVDLTISFFLFYYKVNVNMITTREKCLLTLKAQEFRPETLLLFSLCVLKRGNENIWQECTQAGEGRVYKCLFNHKFEEAMSEKCRDALTTRQKLIAQDYKVSYSLAKSCKADLRKYRCNLDTNLPRAREARLSYLLLCLESAVHRGRMVSGECQGEMLDYRRMLMEDFSLSPEIVLHCRGEIEAHCSGLHRKGRTLHCLMRVGRGDKGPIDNLCQNALQALIQSADPGADYRIDRALNEACESVIQTACKHIRNGDPITDASSTLSCSETPADLTINCVPHRLDPVLYRKCQNDASRLCHTHGWNETSELMPPGAVFSCLYRHAYRTEEQGRRLTRDCKVEVQRILHQRALDVKLDPELQKRCMTDLGKWCSEKTETGQELECLQDHLEDLVSDCRDVVGNLTELESEDIQIEALLIRACEPVIQSHCHDVADNQIDTGDLMECLVQNKHQKEMNDKCAVGVTHFQLIQMKDFRFSYKFKMACKEDVLKLCPNIKKKVDVVICLSTTVRNDTLQDVKEQRVSLKCRRQLRVEELEMSEDIRLEPELHDSCKKDINRFCSAVSFGNAQVIECLKENKQHLTHTCHQKVFKLQETEMMDPELDYQLMRVCKQMIKRFCAESDAKNMLHCLKQNKNSELMDPKCKQMITKRQITQSTDYRLNPVLRKACKADIPKFCQNILNKASDDNELEGEVISCLKLKYADQRLSTDCEDQIRVILQESALDYRLDPQLQLHCKDEITHLCAEEAAAQEQTGQVEECLKNNLLKLKQEACKKEVLNMLKESKADIFVDPVLHTACALDLKHHCAAITPGRGRQMSCLMEALQDKRVRLQPECKKRLQDRIDMWSYAAKVAPAEGFSDLAVQVMTSPSKNYILFMIVLAICTLFLVGLLCGRITKRVTRELKDR</sequence>
<feature type="transmembrane region" description="Helical" evidence="12">
    <location>
        <begin position="987"/>
        <end position="1010"/>
    </location>
</feature>
<evidence type="ECO:0000256" key="1">
    <source>
        <dbReference type="ARBA" id="ARBA00004479"/>
    </source>
</evidence>
<evidence type="ECO:0000256" key="9">
    <source>
        <dbReference type="ARBA" id="ARBA00023180"/>
    </source>
</evidence>
<feature type="repeat" description="Cys-rich GLG1" evidence="11">
    <location>
        <begin position="753"/>
        <end position="820"/>
    </location>
</feature>
<evidence type="ECO:0000256" key="6">
    <source>
        <dbReference type="ARBA" id="ARBA00022981"/>
    </source>
</evidence>
<dbReference type="PANTHER" id="PTHR11884">
    <property type="entry name" value="SELECTIN LIGAND RELATED"/>
    <property type="match status" value="1"/>
</dbReference>
<keyword evidence="7 12" id="KW-1133">Transmembrane helix</keyword>
<dbReference type="Proteomes" id="UP000694621">
    <property type="component" value="Unplaced"/>
</dbReference>
<dbReference type="PROSITE" id="PS51289">
    <property type="entry name" value="GLG1_C_RICH"/>
    <property type="match status" value="7"/>
</dbReference>
<comment type="subcellular location">
    <subcellularLocation>
        <location evidence="10">Golgi outpost</location>
    </subcellularLocation>
    <subcellularLocation>
        <location evidence="1">Membrane</location>
        <topology evidence="1">Single-pass type I membrane protein</topology>
    </subcellularLocation>
</comment>
<evidence type="ECO:0000256" key="12">
    <source>
        <dbReference type="SAM" id="Phobius"/>
    </source>
</evidence>
<keyword evidence="6" id="KW-0730">Sialic acid</keyword>
<evidence type="ECO:0000256" key="5">
    <source>
        <dbReference type="ARBA" id="ARBA00022737"/>
    </source>
</evidence>
<dbReference type="InterPro" id="IPR017873">
    <property type="entry name" value="Cys-rich_GLG1_repeat_euk"/>
</dbReference>
<dbReference type="AlphaFoldDB" id="A0A8B9KQ21"/>
<evidence type="ECO:0000256" key="13">
    <source>
        <dbReference type="SAM" id="SignalP"/>
    </source>
</evidence>
<name>A0A8B9KQ21_ASTMX</name>
<dbReference type="Ensembl" id="ENSAMXT00005041881.1">
    <property type="protein sequence ID" value="ENSAMXP00005038439.1"/>
    <property type="gene ID" value="ENSAMXG00005017860.1"/>
</dbReference>
<evidence type="ECO:0000256" key="4">
    <source>
        <dbReference type="ARBA" id="ARBA00022729"/>
    </source>
</evidence>
<evidence type="ECO:0000256" key="7">
    <source>
        <dbReference type="ARBA" id="ARBA00022989"/>
    </source>
</evidence>
<evidence type="ECO:0000256" key="10">
    <source>
        <dbReference type="ARBA" id="ARBA00024182"/>
    </source>
</evidence>
<feature type="repeat" description="Cys-rich GLG1" evidence="11">
    <location>
        <begin position="196"/>
        <end position="264"/>
    </location>
</feature>
<keyword evidence="8 12" id="KW-0472">Membrane</keyword>
<evidence type="ECO:0000256" key="11">
    <source>
        <dbReference type="PROSITE-ProRule" id="PRU00622"/>
    </source>
</evidence>
<dbReference type="InterPro" id="IPR039728">
    <property type="entry name" value="GLG1"/>
</dbReference>
<keyword evidence="3 12" id="KW-0812">Transmembrane</keyword>
<dbReference type="InterPro" id="IPR001893">
    <property type="entry name" value="Cys-rich_GLG1_repeat"/>
</dbReference>
<evidence type="ECO:0000256" key="2">
    <source>
        <dbReference type="ARBA" id="ARBA00018563"/>
    </source>
</evidence>